<evidence type="ECO:0000313" key="9">
    <source>
        <dbReference type="EMBL" id="ETD24899.1"/>
    </source>
</evidence>
<sequence>MAHTLHSTILENTIFTQKILFALPFCAIAFCVSFFAVFLLIRFSKKHTILADSLMDRDSYPNQISTPISNPLANPITKPSRVDSLDLAKKLACVFSPFSTHPSSHYPTPKAGGVGIILGVCAVFLGAGLYVHFTFYMLGGFIVFLSGFIKDMGFRFGLKVCVFLQCIGVFLSLLGLDIWLKSLGLGFELPYIGGLMLSIVLIVGLCNAVNLIDKFNGLSGGFVLCVSLSIMSVAMSVDILSLAIISAILGSAVLGFLVLNFPSGRVFLGSGGAYFLGYCLAMILVILTQTSYSIVSPWYALCVVIYPVWEMLFLFFRRKILEKKDSLPFHTLLFRRLGSNPLTSLLMLCAQIPFIALATLFYANSLALAMTCAVFVVIYTMMYNKFVAQ</sequence>
<dbReference type="Pfam" id="PF00953">
    <property type="entry name" value="Glycos_transf_4"/>
    <property type="match status" value="1"/>
</dbReference>
<evidence type="ECO:0000256" key="6">
    <source>
        <dbReference type="ARBA" id="ARBA00023136"/>
    </source>
</evidence>
<feature type="transmembrane region" description="Helical" evidence="8">
    <location>
        <begin position="337"/>
        <end position="356"/>
    </location>
</feature>
<accession>V8CC06</accession>
<evidence type="ECO:0000256" key="2">
    <source>
        <dbReference type="ARBA" id="ARBA00022475"/>
    </source>
</evidence>
<keyword evidence="10" id="KW-1185">Reference proteome</keyword>
<dbReference type="OrthoDB" id="9783652at2"/>
<organism evidence="9 10">
    <name type="scientific">Helicobacter macacae MIT 99-5501</name>
    <dbReference type="NCBI Taxonomy" id="1357400"/>
    <lineage>
        <taxon>Bacteria</taxon>
        <taxon>Pseudomonadati</taxon>
        <taxon>Campylobacterota</taxon>
        <taxon>Epsilonproteobacteria</taxon>
        <taxon>Campylobacterales</taxon>
        <taxon>Helicobacteraceae</taxon>
        <taxon>Helicobacter</taxon>
    </lineage>
</organism>
<evidence type="ECO:0000256" key="8">
    <source>
        <dbReference type="SAM" id="Phobius"/>
    </source>
</evidence>
<dbReference type="HOGENOM" id="CLU_023982_5_0_7"/>
<dbReference type="PATRIC" id="fig|1357400.3.peg.330"/>
<keyword evidence="5 8" id="KW-1133">Transmembrane helix</keyword>
<keyword evidence="2" id="KW-1003">Cell membrane</keyword>
<dbReference type="eggNOG" id="COG0472">
    <property type="taxonomic scope" value="Bacteria"/>
</dbReference>
<feature type="transmembrane region" description="Helical" evidence="8">
    <location>
        <begin position="218"/>
        <end position="237"/>
    </location>
</feature>
<feature type="binding site" evidence="7">
    <location>
        <position position="210"/>
    </location>
    <ligand>
        <name>Mg(2+)</name>
        <dbReference type="ChEBI" id="CHEBI:18420"/>
    </ligand>
</feature>
<protein>
    <submittedName>
        <fullName evidence="9">Uncharacterized protein</fullName>
    </submittedName>
</protein>
<dbReference type="CDD" id="cd06853">
    <property type="entry name" value="GT_WecA_like"/>
    <property type="match status" value="1"/>
</dbReference>
<keyword evidence="7" id="KW-0479">Metal-binding</keyword>
<dbReference type="GO" id="GO:0044038">
    <property type="term" value="P:cell wall macromolecule biosynthetic process"/>
    <property type="evidence" value="ECO:0007669"/>
    <property type="project" value="TreeGrafter"/>
</dbReference>
<feature type="transmembrane region" description="Helical" evidence="8">
    <location>
        <begin position="133"/>
        <end position="149"/>
    </location>
</feature>
<feature type="transmembrane region" description="Helical" evidence="8">
    <location>
        <begin position="156"/>
        <end position="179"/>
    </location>
</feature>
<keyword evidence="7" id="KW-0460">Magnesium</keyword>
<evidence type="ECO:0000256" key="5">
    <source>
        <dbReference type="ARBA" id="ARBA00022989"/>
    </source>
</evidence>
<dbReference type="STRING" id="1357400.HMPREF2086_00233"/>
<name>V8CC06_9HELI</name>
<feature type="transmembrane region" description="Helical" evidence="8">
    <location>
        <begin position="191"/>
        <end position="211"/>
    </location>
</feature>
<dbReference type="GO" id="GO:0005886">
    <property type="term" value="C:plasma membrane"/>
    <property type="evidence" value="ECO:0007669"/>
    <property type="project" value="UniProtKB-SubCell"/>
</dbReference>
<dbReference type="Proteomes" id="UP000018731">
    <property type="component" value="Unassembled WGS sequence"/>
</dbReference>
<comment type="subcellular location">
    <subcellularLocation>
        <location evidence="1">Cell membrane</location>
        <topology evidence="1">Multi-pass membrane protein</topology>
    </subcellularLocation>
</comment>
<dbReference type="AlphaFoldDB" id="V8CC06"/>
<dbReference type="GO" id="GO:0016780">
    <property type="term" value="F:phosphotransferase activity, for other substituted phosphate groups"/>
    <property type="evidence" value="ECO:0007669"/>
    <property type="project" value="InterPro"/>
</dbReference>
<evidence type="ECO:0000256" key="3">
    <source>
        <dbReference type="ARBA" id="ARBA00022679"/>
    </source>
</evidence>
<feature type="transmembrane region" description="Helical" evidence="8">
    <location>
        <begin position="273"/>
        <end position="292"/>
    </location>
</feature>
<feature type="transmembrane region" description="Helical" evidence="8">
    <location>
        <begin position="243"/>
        <end position="261"/>
    </location>
</feature>
<dbReference type="GO" id="GO:0009103">
    <property type="term" value="P:lipopolysaccharide biosynthetic process"/>
    <property type="evidence" value="ECO:0007669"/>
    <property type="project" value="TreeGrafter"/>
</dbReference>
<proteinExistence type="predicted"/>
<dbReference type="GO" id="GO:0071555">
    <property type="term" value="P:cell wall organization"/>
    <property type="evidence" value="ECO:0007669"/>
    <property type="project" value="TreeGrafter"/>
</dbReference>
<keyword evidence="4 8" id="KW-0812">Transmembrane</keyword>
<evidence type="ECO:0000256" key="1">
    <source>
        <dbReference type="ARBA" id="ARBA00004651"/>
    </source>
</evidence>
<comment type="caution">
    <text evidence="9">The sequence shown here is derived from an EMBL/GenBank/DDBJ whole genome shotgun (WGS) entry which is preliminary data.</text>
</comment>
<gene>
    <name evidence="9" type="ORF">HMPREF2086_00233</name>
</gene>
<feature type="transmembrane region" description="Helical" evidence="8">
    <location>
        <begin position="362"/>
        <end position="383"/>
    </location>
</feature>
<evidence type="ECO:0000313" key="10">
    <source>
        <dbReference type="Proteomes" id="UP000018731"/>
    </source>
</evidence>
<keyword evidence="3" id="KW-0808">Transferase</keyword>
<keyword evidence="6 8" id="KW-0472">Membrane</keyword>
<feature type="transmembrane region" description="Helical" evidence="8">
    <location>
        <begin position="298"/>
        <end position="316"/>
    </location>
</feature>
<dbReference type="InterPro" id="IPR000715">
    <property type="entry name" value="Glycosyl_transferase_4"/>
</dbReference>
<evidence type="ECO:0000256" key="7">
    <source>
        <dbReference type="PIRSR" id="PIRSR600715-1"/>
    </source>
</evidence>
<feature type="transmembrane region" description="Helical" evidence="8">
    <location>
        <begin position="20"/>
        <end position="41"/>
    </location>
</feature>
<dbReference type="PANTHER" id="PTHR22926">
    <property type="entry name" value="PHOSPHO-N-ACETYLMURAMOYL-PENTAPEPTIDE-TRANSFERASE"/>
    <property type="match status" value="1"/>
</dbReference>
<reference evidence="9 10" key="1">
    <citation type="journal article" date="2014" name="Genome Announc.">
        <title>Draft genome sequences of six enterohepatic helicobacter species isolated from humans and one from rhesus macaques.</title>
        <authorList>
            <person name="Shen Z."/>
            <person name="Sheh A."/>
            <person name="Young S.K."/>
            <person name="Abouelliel A."/>
            <person name="Ward D.V."/>
            <person name="Earl A.M."/>
            <person name="Fox J.G."/>
        </authorList>
    </citation>
    <scope>NUCLEOTIDE SEQUENCE [LARGE SCALE GENOMIC DNA]</scope>
    <source>
        <strain evidence="9 10">MIT 99-5501</strain>
    </source>
</reference>
<dbReference type="PANTHER" id="PTHR22926:SF3">
    <property type="entry name" value="UNDECAPRENYL-PHOSPHATE ALPHA-N-ACETYLGLUCOSAMINYL 1-PHOSPHATE TRANSFERASE"/>
    <property type="match status" value="1"/>
</dbReference>
<dbReference type="EMBL" id="AZJI01000001">
    <property type="protein sequence ID" value="ETD24899.1"/>
    <property type="molecule type" value="Genomic_DNA"/>
</dbReference>
<comment type="cofactor">
    <cofactor evidence="7">
        <name>Mg(2+)</name>
        <dbReference type="ChEBI" id="CHEBI:18420"/>
    </cofactor>
</comment>
<dbReference type="GO" id="GO:0046872">
    <property type="term" value="F:metal ion binding"/>
    <property type="evidence" value="ECO:0007669"/>
    <property type="project" value="UniProtKB-KW"/>
</dbReference>
<evidence type="ECO:0000256" key="4">
    <source>
        <dbReference type="ARBA" id="ARBA00022692"/>
    </source>
</evidence>
<dbReference type="RefSeq" id="WP_023926901.1">
    <property type="nucleotide sequence ID" value="NZ_KI669454.1"/>
</dbReference>